<feature type="region of interest" description="Disordered" evidence="1">
    <location>
        <begin position="332"/>
        <end position="352"/>
    </location>
</feature>
<gene>
    <name evidence="2" type="ORF">OIDMADRAFT_49020</name>
</gene>
<feature type="compositionally biased region" description="Basic and acidic residues" evidence="1">
    <location>
        <begin position="10"/>
        <end position="20"/>
    </location>
</feature>
<protein>
    <recommendedName>
        <fullName evidence="4">F-box domain-containing protein</fullName>
    </recommendedName>
</protein>
<dbReference type="InterPro" id="IPR038883">
    <property type="entry name" value="AN11006-like"/>
</dbReference>
<evidence type="ECO:0000313" key="2">
    <source>
        <dbReference type="EMBL" id="KIN05492.1"/>
    </source>
</evidence>
<evidence type="ECO:0008006" key="4">
    <source>
        <dbReference type="Google" id="ProtNLM"/>
    </source>
</evidence>
<dbReference type="PANTHER" id="PTHR42085:SF8">
    <property type="entry name" value="F-BOX DOMAIN-CONTAINING PROTEIN"/>
    <property type="match status" value="1"/>
</dbReference>
<dbReference type="HOGENOM" id="CLU_787775_0_0_1"/>
<reference evidence="2 3" key="1">
    <citation type="submission" date="2014-04" db="EMBL/GenBank/DDBJ databases">
        <authorList>
            <consortium name="DOE Joint Genome Institute"/>
            <person name="Kuo A."/>
            <person name="Martino E."/>
            <person name="Perotto S."/>
            <person name="Kohler A."/>
            <person name="Nagy L.G."/>
            <person name="Floudas D."/>
            <person name="Copeland A."/>
            <person name="Barry K.W."/>
            <person name="Cichocki N."/>
            <person name="Veneault-Fourrey C."/>
            <person name="LaButti K."/>
            <person name="Lindquist E.A."/>
            <person name="Lipzen A."/>
            <person name="Lundell T."/>
            <person name="Morin E."/>
            <person name="Murat C."/>
            <person name="Sun H."/>
            <person name="Tunlid A."/>
            <person name="Henrissat B."/>
            <person name="Grigoriev I.V."/>
            <person name="Hibbett D.S."/>
            <person name="Martin F."/>
            <person name="Nordberg H.P."/>
            <person name="Cantor M.N."/>
            <person name="Hua S.X."/>
        </authorList>
    </citation>
    <scope>NUCLEOTIDE SEQUENCE [LARGE SCALE GENOMIC DNA]</scope>
    <source>
        <strain evidence="2 3">Zn</strain>
    </source>
</reference>
<name>A0A0C3HTB2_OIDMZ</name>
<organism evidence="2 3">
    <name type="scientific">Oidiodendron maius (strain Zn)</name>
    <dbReference type="NCBI Taxonomy" id="913774"/>
    <lineage>
        <taxon>Eukaryota</taxon>
        <taxon>Fungi</taxon>
        <taxon>Dikarya</taxon>
        <taxon>Ascomycota</taxon>
        <taxon>Pezizomycotina</taxon>
        <taxon>Leotiomycetes</taxon>
        <taxon>Leotiomycetes incertae sedis</taxon>
        <taxon>Myxotrichaceae</taxon>
        <taxon>Oidiodendron</taxon>
    </lineage>
</organism>
<feature type="compositionally biased region" description="Acidic residues" evidence="1">
    <location>
        <begin position="335"/>
        <end position="352"/>
    </location>
</feature>
<dbReference type="OrthoDB" id="3599954at2759"/>
<dbReference type="EMBL" id="KN832871">
    <property type="protein sequence ID" value="KIN05492.1"/>
    <property type="molecule type" value="Genomic_DNA"/>
</dbReference>
<sequence>MGTKRRRKRADLEVVKTERDDRRADRYNDDTLDLSDNEMAIALEKFVTAPISRYRRARTRGSSRDTNAQRPFRFLDLPPELRDMIYRYLLVSNAPHSIGLDAGGVVFQPGGIETAILLASWMVYNEAVAVLYGQNKFTVLFCMSLSYEPGVFYRVDDPRTAFATSRHLRNGRSIDMVTHKGLIYKDIFSRLRKVEFHVDIFDRTRMCDHATIMAIHISRGILAKLVDTIRECSSSDMGALRTPNTNWYLVLHSTGIIGYGTLLNTIQPLLNSVIIETVRQGLLKVHLEGMFPRNWESICNELMGPYFSAEDVYVFDDAGLDPAELNVQFGHYDDEGIEEDENDDEDGGVDGY</sequence>
<dbReference type="AlphaFoldDB" id="A0A0C3HTB2"/>
<dbReference type="InParanoid" id="A0A0C3HTB2"/>
<reference evidence="3" key="2">
    <citation type="submission" date="2015-01" db="EMBL/GenBank/DDBJ databases">
        <title>Evolutionary Origins and Diversification of the Mycorrhizal Mutualists.</title>
        <authorList>
            <consortium name="DOE Joint Genome Institute"/>
            <consortium name="Mycorrhizal Genomics Consortium"/>
            <person name="Kohler A."/>
            <person name="Kuo A."/>
            <person name="Nagy L.G."/>
            <person name="Floudas D."/>
            <person name="Copeland A."/>
            <person name="Barry K.W."/>
            <person name="Cichocki N."/>
            <person name="Veneault-Fourrey C."/>
            <person name="LaButti K."/>
            <person name="Lindquist E.A."/>
            <person name="Lipzen A."/>
            <person name="Lundell T."/>
            <person name="Morin E."/>
            <person name="Murat C."/>
            <person name="Riley R."/>
            <person name="Ohm R."/>
            <person name="Sun H."/>
            <person name="Tunlid A."/>
            <person name="Henrissat B."/>
            <person name="Grigoriev I.V."/>
            <person name="Hibbett D.S."/>
            <person name="Martin F."/>
        </authorList>
    </citation>
    <scope>NUCLEOTIDE SEQUENCE [LARGE SCALE GENOMIC DNA]</scope>
    <source>
        <strain evidence="3">Zn</strain>
    </source>
</reference>
<dbReference type="Proteomes" id="UP000054321">
    <property type="component" value="Unassembled WGS sequence"/>
</dbReference>
<evidence type="ECO:0000256" key="1">
    <source>
        <dbReference type="SAM" id="MobiDB-lite"/>
    </source>
</evidence>
<dbReference type="PANTHER" id="PTHR42085">
    <property type="entry name" value="F-BOX DOMAIN-CONTAINING PROTEIN"/>
    <property type="match status" value="1"/>
</dbReference>
<keyword evidence="3" id="KW-1185">Reference proteome</keyword>
<accession>A0A0C3HTB2</accession>
<proteinExistence type="predicted"/>
<feature type="region of interest" description="Disordered" evidence="1">
    <location>
        <begin position="1"/>
        <end position="20"/>
    </location>
</feature>
<evidence type="ECO:0000313" key="3">
    <source>
        <dbReference type="Proteomes" id="UP000054321"/>
    </source>
</evidence>